<dbReference type="GO" id="GO:0005737">
    <property type="term" value="C:cytoplasm"/>
    <property type="evidence" value="ECO:0007669"/>
    <property type="project" value="UniProtKB-SubCell"/>
</dbReference>
<dbReference type="Gene3D" id="1.25.40.10">
    <property type="entry name" value="Tetratricopeptide repeat domain"/>
    <property type="match status" value="1"/>
</dbReference>
<comment type="similarity">
    <text evidence="2">Belongs to the CLU family.</text>
</comment>
<comment type="subunit">
    <text evidence="2">May associate with the eukaryotic translation initiation factor 3 (eIF-3) complex.</text>
</comment>
<evidence type="ECO:0000259" key="4">
    <source>
        <dbReference type="PROSITE" id="PS51823"/>
    </source>
</evidence>
<dbReference type="SUPFAM" id="SSF48452">
    <property type="entry name" value="TPR-like"/>
    <property type="match status" value="1"/>
</dbReference>
<dbReference type="InterPro" id="IPR023231">
    <property type="entry name" value="GSKIP_dom_sf"/>
</dbReference>
<dbReference type="CDD" id="cd15466">
    <property type="entry name" value="CLU-central"/>
    <property type="match status" value="1"/>
</dbReference>
<dbReference type="InterPro" id="IPR033646">
    <property type="entry name" value="CLU-central"/>
</dbReference>
<comment type="function">
    <text evidence="2">mRNA-binding protein involved in proper cytoplasmic distribution of mitochondria.</text>
</comment>
<feature type="compositionally biased region" description="Basic and acidic residues" evidence="3">
    <location>
        <begin position="743"/>
        <end position="752"/>
    </location>
</feature>
<dbReference type="OrthoDB" id="771227at2759"/>
<feature type="region of interest" description="Disordered" evidence="3">
    <location>
        <begin position="555"/>
        <end position="610"/>
    </location>
</feature>
<reference evidence="5 6" key="1">
    <citation type="submission" date="2018-03" db="EMBL/GenBank/DDBJ databases">
        <authorList>
            <person name="Guldener U."/>
        </authorList>
    </citation>
    <scope>NUCLEOTIDE SEQUENCE [LARGE SCALE GENOMIC DNA]</scope>
    <source>
        <strain evidence="5 6">DAOM196992</strain>
    </source>
</reference>
<feature type="region of interest" description="Disordered" evidence="3">
    <location>
        <begin position="1027"/>
        <end position="1094"/>
    </location>
</feature>
<dbReference type="PROSITE" id="PS51823">
    <property type="entry name" value="CLU"/>
    <property type="match status" value="1"/>
</dbReference>
<dbReference type="InterPro" id="IPR025697">
    <property type="entry name" value="CLU_dom"/>
</dbReference>
<dbReference type="GO" id="GO:0007005">
    <property type="term" value="P:mitochondrion organization"/>
    <property type="evidence" value="ECO:0007669"/>
    <property type="project" value="UniProtKB-UniRule"/>
</dbReference>
<keyword evidence="2" id="KW-0694">RNA-binding</keyword>
<proteinExistence type="inferred from homology"/>
<feature type="compositionally biased region" description="Low complexity" evidence="3">
    <location>
        <begin position="185"/>
        <end position="198"/>
    </location>
</feature>
<protein>
    <recommendedName>
        <fullName evidence="2">Clustered mitochondria protein homolog</fullName>
    </recommendedName>
    <alternativeName>
        <fullName evidence="2">Protein TIF31 homolog</fullName>
    </alternativeName>
</protein>
<dbReference type="InterPro" id="IPR011990">
    <property type="entry name" value="TPR-like_helical_dom_sf"/>
</dbReference>
<evidence type="ECO:0000256" key="1">
    <source>
        <dbReference type="ARBA" id="ARBA00022490"/>
    </source>
</evidence>
<feature type="region of interest" description="Disordered" evidence="3">
    <location>
        <begin position="743"/>
        <end position="780"/>
    </location>
</feature>
<accession>A0A5C3EXN6</accession>
<dbReference type="SUPFAM" id="SSF103107">
    <property type="entry name" value="Hypothetical protein c14orf129, hspc210"/>
    <property type="match status" value="1"/>
</dbReference>
<dbReference type="Pfam" id="PF13424">
    <property type="entry name" value="TPR_12"/>
    <property type="match status" value="1"/>
</dbReference>
<evidence type="ECO:0000256" key="2">
    <source>
        <dbReference type="HAMAP-Rule" id="MF_03013"/>
    </source>
</evidence>
<dbReference type="Pfam" id="PF12807">
    <property type="entry name" value="eIF3_p135"/>
    <property type="match status" value="1"/>
</dbReference>
<dbReference type="Pfam" id="PF13374">
    <property type="entry name" value="TPR_10"/>
    <property type="match status" value="2"/>
</dbReference>
<keyword evidence="6" id="KW-1185">Reference proteome</keyword>
<dbReference type="GO" id="GO:0048312">
    <property type="term" value="P:intracellular distribution of mitochondria"/>
    <property type="evidence" value="ECO:0007669"/>
    <property type="project" value="TreeGrafter"/>
</dbReference>
<feature type="region of interest" description="Disordered" evidence="3">
    <location>
        <begin position="185"/>
        <end position="226"/>
    </location>
</feature>
<feature type="compositionally biased region" description="Basic and acidic residues" evidence="3">
    <location>
        <begin position="759"/>
        <end position="779"/>
    </location>
</feature>
<dbReference type="GO" id="GO:0003729">
    <property type="term" value="F:mRNA binding"/>
    <property type="evidence" value="ECO:0007669"/>
    <property type="project" value="TreeGrafter"/>
</dbReference>
<dbReference type="Pfam" id="PF13236">
    <property type="entry name" value="CLU"/>
    <property type="match status" value="1"/>
</dbReference>
<feature type="compositionally biased region" description="Low complexity" evidence="3">
    <location>
        <begin position="1069"/>
        <end position="1085"/>
    </location>
</feature>
<gene>
    <name evidence="2" type="primary">CLU1</name>
    <name evidence="2" type="synonym">TIF31</name>
    <name evidence="5" type="ORF">PSFLO_01322</name>
</gene>
<comment type="subcellular location">
    <subcellularLocation>
        <location evidence="2">Cytoplasm</location>
    </subcellularLocation>
</comment>
<dbReference type="PANTHER" id="PTHR12601">
    <property type="entry name" value="EUKARYOTIC TRANSLATION INITIATION FACTOR 3 SUBUNIT EIF-3"/>
    <property type="match status" value="1"/>
</dbReference>
<feature type="domain" description="Clu" evidence="4">
    <location>
        <begin position="379"/>
        <end position="685"/>
    </location>
</feature>
<keyword evidence="1 2" id="KW-0963">Cytoplasm</keyword>
<feature type="region of interest" description="Disordered" evidence="3">
    <location>
        <begin position="1433"/>
        <end position="1456"/>
    </location>
</feature>
<feature type="compositionally biased region" description="Basic and acidic residues" evidence="3">
    <location>
        <begin position="560"/>
        <end position="602"/>
    </location>
</feature>
<dbReference type="HAMAP" id="MF_03013">
    <property type="entry name" value="CLU"/>
    <property type="match status" value="1"/>
</dbReference>
<evidence type="ECO:0000313" key="5">
    <source>
        <dbReference type="EMBL" id="SPO35851.1"/>
    </source>
</evidence>
<feature type="compositionally biased region" description="Basic residues" evidence="3">
    <location>
        <begin position="1444"/>
        <end position="1456"/>
    </location>
</feature>
<dbReference type="Proteomes" id="UP000323386">
    <property type="component" value="Unassembled WGS sequence"/>
</dbReference>
<organism evidence="5 6">
    <name type="scientific">Pseudozyma flocculosa</name>
    <dbReference type="NCBI Taxonomy" id="84751"/>
    <lineage>
        <taxon>Eukaryota</taxon>
        <taxon>Fungi</taxon>
        <taxon>Dikarya</taxon>
        <taxon>Basidiomycota</taxon>
        <taxon>Ustilaginomycotina</taxon>
        <taxon>Ustilaginomycetes</taxon>
        <taxon>Ustilaginales</taxon>
        <taxon>Ustilaginaceae</taxon>
        <taxon>Pseudozyma</taxon>
    </lineage>
</organism>
<dbReference type="PANTHER" id="PTHR12601:SF6">
    <property type="entry name" value="CLUSTERED MITOCHONDRIA PROTEIN HOMOLOG"/>
    <property type="match status" value="1"/>
</dbReference>
<dbReference type="InterPro" id="IPR027523">
    <property type="entry name" value="CLU_prot"/>
</dbReference>
<dbReference type="EMBL" id="OOIP01000003">
    <property type="protein sequence ID" value="SPO35851.1"/>
    <property type="molecule type" value="Genomic_DNA"/>
</dbReference>
<feature type="compositionally biased region" description="Low complexity" evidence="3">
    <location>
        <begin position="205"/>
        <end position="221"/>
    </location>
</feature>
<feature type="compositionally biased region" description="Low complexity" evidence="3">
    <location>
        <begin position="1032"/>
        <end position="1044"/>
    </location>
</feature>
<evidence type="ECO:0000256" key="3">
    <source>
        <dbReference type="SAM" id="MobiDB-lite"/>
    </source>
</evidence>
<name>A0A5C3EXN6_9BASI</name>
<evidence type="ECO:0000313" key="6">
    <source>
        <dbReference type="Proteomes" id="UP000323386"/>
    </source>
</evidence>
<sequence length="1456" mass="158598">MASEEPTVQNGAQPVDDVVEAADIDESLQPFEISLHLPRRPLLPSKGLAGLPETPSPLTVAVTPQETLNDLRVTITDSPEGYWLGAFCFRRPAPGQAGKKAGSKATLGERVGEWIELREVFKDVPKGQRELHVTHVPFNEADARAHVQRLRDLLTGGQADPTAIGIDAGISVQDAVKNPEAWTAATTTNSSSNQQSGSKKGGKGKNASSSAATAGGAESQTDAAAEQGAKLPFADWEEWKSTGTSSLIPPQAHRPRQLPTCLRHLSLSSWNPPPQQHRLQGHLLYLQVGTLEGEHIYITASTHGFYISRTTGSKFDPSPRPAGQDFASCSLFDLLCGFSPLFLTNFAKLFNDPVSSRDYFSAVPVTNAMPAHPWLARQHNHHVDPLRSQTAYLLTGATSADTLEGTRDWNDELQSTRELPRTNLPERLMRDRVLNRVFAEFTQAAARAVPRVAAGEVQAMNPMDRRDAQMFIVNNLFISKGADGVDIYPHMGGDEAAHVAVGKDVQGIKTLNSLDVDGLCLLGTVVVDWKGERWVAQSIVPGLFRRRDDDAVAEAEVGEGEVKADAAADAAKDEAGSKDDAKVEDKKQQERKPNGEPARQDPNDDTQVVYGGVEGPEVIRKDAAFHRLFGQVAHTLHLSEHEVEDAKHKKHSLWLSVDSKGLRGADGRKYVLDLARLNPVDVNWLERDMDGEVLLAGEADPKAAAYPHRMALLRPELLEIFWDSEFRKWAREKLAARQEAKKAIADKEKAEGESGDATGEDKDKDKDKEPEPERIDSSDFKLSFNPDAFAEFKVPDESAEGESKVITPVSDESDASVAAVRAAGTFLREVAVPRFVTDVAAGLFSAPDGAALSRQMHARGINVRYLGYVARLCEADQKDKLDEELIKKAGPGHEGFLRTFRSVVLQEMVLRAAKRILRTLLRDIEQVETSACVSHFLNCLVGAAREPSPKPDYRRSPFADAEDPAWTELTPESLASQIRAQVRQRFRYELPQSFLATELRKKQLLREVALRCGIQLKLQDYDLDGPAPSSHAANGAASDESAAEVAQVQQPNGTDGSKKKKKKGGNGGAAVAAANGTKSRSAADAADPKKAARTTAFEPSDVLNLLPVVKDSTPKSTLAEEAFEAGRISISRGDRELGIELLLEGVSFHEQIYGLVHPEVARCYALFATIIHHFAGVVAMETAERMRQAQAEGQENPQIEVPPINEQLTMANAVRYQRQAVTVSERTLGLDHPETLNQYMNLAVLERSEGNTEASLLCQQRVLDLWETIYGRDHPDCVNALSNIALTLQNARLFESSLKLYQSAHELALRIFGPDSIHTANLAHELSQALTLTGDLKTALTVEKEAWRVFEERLGKEDAQTKESEAFCLSLAASAVRVAKLEKEAKANEARKGGFGMGATTRPRQSAAAAVAQVAEGASSNRSLDDIVRYIQGGATGAPSPSRGKGKAKAGLKTRK</sequence>